<sequence length="159" mass="18120">MGFHVRAAAHRTKIPMRKAKNWLEWRKARRHWTLEQWKRVLWSDESCFTISQTNLGLADTRRTLPGQMHSANCGGGIMIWGCLSWFALGPLVPVKGNLNAAAYNDILDYSGFQLCGNSLGKVLSCFIMTMPPCTKVHTEMVCRDRCGRTDLNPIEHLWD</sequence>
<dbReference type="Proteomes" id="UP000694402">
    <property type="component" value="Unassembled WGS sequence"/>
</dbReference>
<evidence type="ECO:0000313" key="1">
    <source>
        <dbReference type="Ensembl" id="ENSOTSP00005152699.1"/>
    </source>
</evidence>
<protein>
    <recommendedName>
        <fullName evidence="3">Transposable element Tc1 transposase</fullName>
    </recommendedName>
</protein>
<dbReference type="AlphaFoldDB" id="A0AAZ3SI06"/>
<name>A0AAZ3SI06_ONCTS</name>
<keyword evidence="2" id="KW-1185">Reference proteome</keyword>
<dbReference type="GO" id="GO:0003676">
    <property type="term" value="F:nucleic acid binding"/>
    <property type="evidence" value="ECO:0007669"/>
    <property type="project" value="InterPro"/>
</dbReference>
<accession>A0AAZ3SI06</accession>
<reference evidence="1" key="2">
    <citation type="submission" date="2025-08" db="UniProtKB">
        <authorList>
            <consortium name="Ensembl"/>
        </authorList>
    </citation>
    <scope>IDENTIFICATION</scope>
</reference>
<reference evidence="1" key="3">
    <citation type="submission" date="2025-09" db="UniProtKB">
        <authorList>
            <consortium name="Ensembl"/>
        </authorList>
    </citation>
    <scope>IDENTIFICATION</scope>
</reference>
<dbReference type="InterPro" id="IPR036397">
    <property type="entry name" value="RNaseH_sf"/>
</dbReference>
<dbReference type="Gene3D" id="3.30.420.10">
    <property type="entry name" value="Ribonuclease H-like superfamily/Ribonuclease H"/>
    <property type="match status" value="1"/>
</dbReference>
<proteinExistence type="predicted"/>
<organism evidence="1 2">
    <name type="scientific">Oncorhynchus tshawytscha</name>
    <name type="common">Chinook salmon</name>
    <name type="synonym">Salmo tshawytscha</name>
    <dbReference type="NCBI Taxonomy" id="74940"/>
    <lineage>
        <taxon>Eukaryota</taxon>
        <taxon>Metazoa</taxon>
        <taxon>Chordata</taxon>
        <taxon>Craniata</taxon>
        <taxon>Vertebrata</taxon>
        <taxon>Euteleostomi</taxon>
        <taxon>Actinopterygii</taxon>
        <taxon>Neopterygii</taxon>
        <taxon>Teleostei</taxon>
        <taxon>Protacanthopterygii</taxon>
        <taxon>Salmoniformes</taxon>
        <taxon>Salmonidae</taxon>
        <taxon>Salmoninae</taxon>
        <taxon>Oncorhynchus</taxon>
    </lineage>
</organism>
<reference evidence="2" key="1">
    <citation type="journal article" date="2018" name="PLoS ONE">
        <title>Chinook salmon (Oncorhynchus tshawytscha) genome and transcriptome.</title>
        <authorList>
            <person name="Christensen K.A."/>
            <person name="Leong J.S."/>
            <person name="Sakhrani D."/>
            <person name="Biagi C.A."/>
            <person name="Minkley D.R."/>
            <person name="Withler R.E."/>
            <person name="Rondeau E.B."/>
            <person name="Koop B.F."/>
            <person name="Devlin R.H."/>
        </authorList>
    </citation>
    <scope>NUCLEOTIDE SEQUENCE [LARGE SCALE GENOMIC DNA]</scope>
</reference>
<dbReference type="GeneTree" id="ENSGT01140000282752"/>
<evidence type="ECO:0008006" key="3">
    <source>
        <dbReference type="Google" id="ProtNLM"/>
    </source>
</evidence>
<dbReference type="Ensembl" id="ENSOTST00005114224.1">
    <property type="protein sequence ID" value="ENSOTSP00005152699.1"/>
    <property type="gene ID" value="ENSOTSG00005064018.1"/>
</dbReference>
<evidence type="ECO:0000313" key="2">
    <source>
        <dbReference type="Proteomes" id="UP000694402"/>
    </source>
</evidence>